<organism evidence="1">
    <name type="scientific">metagenome</name>
    <dbReference type="NCBI Taxonomy" id="256318"/>
    <lineage>
        <taxon>unclassified sequences</taxon>
        <taxon>metagenomes</taxon>
    </lineage>
</organism>
<gene>
    <name evidence="1" type="ORF">NOCA1140080</name>
</gene>
<name>A0A2P2C8R1_9ZZZZ</name>
<evidence type="ECO:0000313" key="1">
    <source>
        <dbReference type="EMBL" id="CUR58394.1"/>
    </source>
</evidence>
<sequence length="144" mass="16570">MDEPITRMSTEECWDFLDRHELGRLAYHLLAEVHIVPINYAVELDHSGRRTLLFRTAEGSKLIAVVMNGDVAFEADEMDEESATSVIARGRARVLDEVEEHRAENVPLRPWVATPKYNVVEVEITEISGRRFELSKPWEHMIPD</sequence>
<accession>A0A2P2C8R1</accession>
<dbReference type="AlphaFoldDB" id="A0A2P2C8R1"/>
<protein>
    <submittedName>
        <fullName evidence="1">Putative pyridoxamine 5'-phosphate oxidase-related protein</fullName>
    </submittedName>
</protein>
<proteinExistence type="predicted"/>
<reference evidence="1" key="1">
    <citation type="submission" date="2015-08" db="EMBL/GenBank/DDBJ databases">
        <authorList>
            <person name="Babu N.S."/>
            <person name="Beckwith C.J."/>
            <person name="Beseler K.G."/>
            <person name="Brison A."/>
            <person name="Carone J.V."/>
            <person name="Caskin T.P."/>
            <person name="Diamond M."/>
            <person name="Durham M.E."/>
            <person name="Foxe J.M."/>
            <person name="Go M."/>
            <person name="Henderson B.A."/>
            <person name="Jones I.B."/>
            <person name="McGettigan J.A."/>
            <person name="Micheletti S.J."/>
            <person name="Nasrallah M.E."/>
            <person name="Ortiz D."/>
            <person name="Piller C.R."/>
            <person name="Privatt S.R."/>
            <person name="Schneider S.L."/>
            <person name="Sharp S."/>
            <person name="Smith T.C."/>
            <person name="Stanton J.D."/>
            <person name="Ullery H.E."/>
            <person name="Wilson R.J."/>
            <person name="Serrano M.G."/>
            <person name="Buck G."/>
            <person name="Lee V."/>
            <person name="Wang Y."/>
            <person name="Carvalho R."/>
            <person name="Voegtly L."/>
            <person name="Shi R."/>
            <person name="Duckworth R."/>
            <person name="Johnson A."/>
            <person name="Loviza R."/>
            <person name="Walstead R."/>
            <person name="Shah Z."/>
            <person name="Kiflezghi M."/>
            <person name="Wade K."/>
            <person name="Ball S.L."/>
            <person name="Bradley K.W."/>
            <person name="Asai D.J."/>
            <person name="Bowman C.A."/>
            <person name="Russell D.A."/>
            <person name="Pope W.H."/>
            <person name="Jacobs-Sera D."/>
            <person name="Hendrix R.W."/>
            <person name="Hatfull G.F."/>
        </authorList>
    </citation>
    <scope>NUCLEOTIDE SEQUENCE</scope>
</reference>
<dbReference type="SUPFAM" id="SSF50475">
    <property type="entry name" value="FMN-binding split barrel"/>
    <property type="match status" value="1"/>
</dbReference>
<dbReference type="EMBL" id="CZKB01000006">
    <property type="protein sequence ID" value="CUR58394.1"/>
    <property type="molecule type" value="Genomic_DNA"/>
</dbReference>
<dbReference type="InterPro" id="IPR012349">
    <property type="entry name" value="Split_barrel_FMN-bd"/>
</dbReference>
<dbReference type="InterPro" id="IPR024747">
    <property type="entry name" value="Pyridox_Oxase-rel"/>
</dbReference>
<dbReference type="Pfam" id="PF12900">
    <property type="entry name" value="Pyridox_ox_2"/>
    <property type="match status" value="1"/>
</dbReference>
<dbReference type="Gene3D" id="2.30.110.10">
    <property type="entry name" value="Electron Transport, Fmn-binding Protein, Chain A"/>
    <property type="match status" value="1"/>
</dbReference>